<feature type="compositionally biased region" description="Basic and acidic residues" evidence="1">
    <location>
        <begin position="669"/>
        <end position="697"/>
    </location>
</feature>
<keyword evidence="3" id="KW-1185">Reference proteome</keyword>
<evidence type="ECO:0000313" key="3">
    <source>
        <dbReference type="Proteomes" id="UP001365542"/>
    </source>
</evidence>
<evidence type="ECO:0000313" key="2">
    <source>
        <dbReference type="EMBL" id="KAK6525207.1"/>
    </source>
</evidence>
<sequence>MSTPESYPPATLWHPFSKKIAVDLAAHLPSDQDLDALQLRPNIFDILFTNWTYLKNDREDARQLHFTVISDDIYLHARDIILLALLLDSNTAEIVCEIYFHTFYLESPKDQPPDAPKLAIDILKALVRNLYLSTVDILKWVNHPLGKIIRFTNLHTLNSLHHTFRKYDEYLTNQDRREKLRTTWLEQRATRLPHILNPNRLWYQDQVDANNELEIEAMTAMCAAHEIYWRLGSLFVVRDLSRLAVNPLFVFRKGAEGWGMDPNCNPLVGFMDIKSIVANNILWQPIFHLQKGTNYTLDFLTKRMFDTIALWGQAFRRAANLDNLRIMVAFARPLEFCQSIQPINKQEIGTSLLLREVYGNHERDIQYMPPMKQIFNMIDARDVAKFLKFYNVFLVTESLLQHNEQSLLVIDITLEEVKWVDESSLQPILGVRPEFFCDVWRFDLTVDSQVGLPWTKQYIDNDHRGLKNLLWRRLPGKITEYDIFEKERDYITEKEADKACFNTLSMMCDCLASRRLRMGNYFANTFASFAFLVRGLFARQANQAQWEKALAKMANKFKYSNEFLVSMYLQGFLRFKMPCDCKIDEARRQYPMLLCISIGLPVSVIHEKAYRVEEFWEEDVQVLFMLVIKKKEPSEEAKDDKDPNGNGTRTPDDVNEGSETPSWYEPALEEERKSENGEKIEDEHELKDGGHETKDEMQVLEGNGNQQEDEKTKANNDQTNLKGDEKDSETEREDSDEKKKTDNKNIPFNGTQDISIDDISGNHDKYGTTDKKQSDMLDEEAYKKFKNGGKYEDTSGKPSAGNHDDKRHENVDEKGSIDEGNDNEDSEIQEDLDLTGLHCIHNCKRKDKKKLANSDFPTQFHHLRLNYGKIVRDNTPTGGKTTENTTIEEPTAENKTRDHKYIYEGAPTLLYNKNEWTAGKGGVITLSCLVFPAMFEDDLEEYEYQIGLMENKKGVGDCIRSGSLGGDEVVFSTSFPHAIEEKVESKRSKKKKRKKQSLESLAGKENQQVGTSGGDGNVDDAKEEAGGMEDTSFASLGAQEDEKVPVFISGKEDKWSVFMKTKQGFDIK</sequence>
<feature type="region of interest" description="Disordered" evidence="1">
    <location>
        <begin position="633"/>
        <end position="824"/>
    </location>
</feature>
<proteinExistence type="predicted"/>
<gene>
    <name evidence="2" type="ORF">TWF694_005353</name>
</gene>
<organism evidence="2 3">
    <name type="scientific">Orbilia ellipsospora</name>
    <dbReference type="NCBI Taxonomy" id="2528407"/>
    <lineage>
        <taxon>Eukaryota</taxon>
        <taxon>Fungi</taxon>
        <taxon>Dikarya</taxon>
        <taxon>Ascomycota</taxon>
        <taxon>Pezizomycotina</taxon>
        <taxon>Orbiliomycetes</taxon>
        <taxon>Orbiliales</taxon>
        <taxon>Orbiliaceae</taxon>
        <taxon>Orbilia</taxon>
    </lineage>
</organism>
<feature type="compositionally biased region" description="Basic and acidic residues" evidence="1">
    <location>
        <begin position="760"/>
        <end position="795"/>
    </location>
</feature>
<name>A0AAV9WVB9_9PEZI</name>
<evidence type="ECO:0000256" key="1">
    <source>
        <dbReference type="SAM" id="MobiDB-lite"/>
    </source>
</evidence>
<dbReference type="Proteomes" id="UP001365542">
    <property type="component" value="Unassembled WGS sequence"/>
</dbReference>
<protein>
    <recommendedName>
        <fullName evidence="4">DUF4470 domain-containing protein</fullName>
    </recommendedName>
</protein>
<reference evidence="2 3" key="1">
    <citation type="submission" date="2019-10" db="EMBL/GenBank/DDBJ databases">
        <authorList>
            <person name="Palmer J.M."/>
        </authorList>
    </citation>
    <scope>NUCLEOTIDE SEQUENCE [LARGE SCALE GENOMIC DNA]</scope>
    <source>
        <strain evidence="2 3">TWF694</strain>
    </source>
</reference>
<dbReference type="EMBL" id="JAVHJO010000017">
    <property type="protein sequence ID" value="KAK6525207.1"/>
    <property type="molecule type" value="Genomic_DNA"/>
</dbReference>
<feature type="compositionally biased region" description="Polar residues" evidence="1">
    <location>
        <begin position="744"/>
        <end position="754"/>
    </location>
</feature>
<feature type="compositionally biased region" description="Basic and acidic residues" evidence="1">
    <location>
        <begin position="802"/>
        <end position="817"/>
    </location>
</feature>
<feature type="compositionally biased region" description="Basic and acidic residues" evidence="1">
    <location>
        <begin position="633"/>
        <end position="643"/>
    </location>
</feature>
<evidence type="ECO:0008006" key="4">
    <source>
        <dbReference type="Google" id="ProtNLM"/>
    </source>
</evidence>
<accession>A0AAV9WVB9</accession>
<feature type="region of interest" description="Disordered" evidence="1">
    <location>
        <begin position="982"/>
        <end position="1037"/>
    </location>
</feature>
<dbReference type="AlphaFoldDB" id="A0AAV9WVB9"/>
<comment type="caution">
    <text evidence="2">The sequence shown here is derived from an EMBL/GenBank/DDBJ whole genome shotgun (WGS) entry which is preliminary data.</text>
</comment>